<dbReference type="Proteomes" id="UP001214441">
    <property type="component" value="Unassembled WGS sequence"/>
</dbReference>
<organism evidence="1 2">
    <name type="scientific">Streptomyces iconiensis</name>
    <dbReference type="NCBI Taxonomy" id="1384038"/>
    <lineage>
        <taxon>Bacteria</taxon>
        <taxon>Bacillati</taxon>
        <taxon>Actinomycetota</taxon>
        <taxon>Actinomycetes</taxon>
        <taxon>Kitasatosporales</taxon>
        <taxon>Streptomycetaceae</taxon>
        <taxon>Streptomyces</taxon>
    </lineage>
</organism>
<dbReference type="InterPro" id="IPR029063">
    <property type="entry name" value="SAM-dependent_MTases_sf"/>
</dbReference>
<keyword evidence="1" id="KW-0808">Transferase</keyword>
<gene>
    <name evidence="1" type="ORF">NMN56_011435</name>
</gene>
<comment type="caution">
    <text evidence="1">The sequence shown here is derived from an EMBL/GenBank/DDBJ whole genome shotgun (WGS) entry which is preliminary data.</text>
</comment>
<name>A0ABT6ZU07_9ACTN</name>
<keyword evidence="1" id="KW-0489">Methyltransferase</keyword>
<dbReference type="GO" id="GO:0008168">
    <property type="term" value="F:methyltransferase activity"/>
    <property type="evidence" value="ECO:0007669"/>
    <property type="project" value="UniProtKB-KW"/>
</dbReference>
<reference evidence="1 2" key="1">
    <citation type="submission" date="2023-05" db="EMBL/GenBank/DDBJ databases">
        <title>Streptantibioticus silvisoli sp. nov., acidotolerant actinomycetes 1 from pine litter.</title>
        <authorList>
            <person name="Swiecimska M."/>
            <person name="Golinska P."/>
            <person name="Sangal V."/>
            <person name="Wachnowicz B."/>
            <person name="Goodfellow M."/>
        </authorList>
    </citation>
    <scope>NUCLEOTIDE SEQUENCE [LARGE SCALE GENOMIC DNA]</scope>
    <source>
        <strain evidence="1 2">DSM 42109</strain>
    </source>
</reference>
<keyword evidence="2" id="KW-1185">Reference proteome</keyword>
<accession>A0ABT6ZU07</accession>
<dbReference type="EMBL" id="JANCPR020000009">
    <property type="protein sequence ID" value="MDJ1132550.1"/>
    <property type="molecule type" value="Genomic_DNA"/>
</dbReference>
<proteinExistence type="predicted"/>
<dbReference type="Gene3D" id="3.40.50.150">
    <property type="entry name" value="Vaccinia Virus protein VP39"/>
    <property type="match status" value="1"/>
</dbReference>
<sequence length="273" mass="28705">MTPALVHHQHRTVLPAAEGAVRARDWAEIQERMLAPLCEAVYERLETGPGSRVLGLGCGSGLALLLAAQRGADVCGVDGDGALLELAAERLRTGPGSPEDGACPWTARLCEGSPREAVTADAPPTLVTAFGTLPTAGELSLVTAALPRGTPVVLTGWGPVERCAAAPALRVATRLAEPAGRHPGWCGRDDLEELAVRCGLRLEGSGRVACPFGYAGMESAVRGLLSTGLYDEAVRATDEEQVLKELVEALHPYLLADGTVWMPNLFRYVVARA</sequence>
<dbReference type="RefSeq" id="WP_274044100.1">
    <property type="nucleotide sequence ID" value="NZ_JANCPR020000009.1"/>
</dbReference>
<protein>
    <submittedName>
        <fullName evidence="1">SAM-dependent methyltransferase</fullName>
    </submittedName>
</protein>
<dbReference type="SUPFAM" id="SSF53335">
    <property type="entry name" value="S-adenosyl-L-methionine-dependent methyltransferases"/>
    <property type="match status" value="1"/>
</dbReference>
<evidence type="ECO:0000313" key="2">
    <source>
        <dbReference type="Proteomes" id="UP001214441"/>
    </source>
</evidence>
<evidence type="ECO:0000313" key="1">
    <source>
        <dbReference type="EMBL" id="MDJ1132550.1"/>
    </source>
</evidence>
<dbReference type="CDD" id="cd02440">
    <property type="entry name" value="AdoMet_MTases"/>
    <property type="match status" value="1"/>
</dbReference>
<dbReference type="GO" id="GO:0032259">
    <property type="term" value="P:methylation"/>
    <property type="evidence" value="ECO:0007669"/>
    <property type="project" value="UniProtKB-KW"/>
</dbReference>